<name>A0A7T3KCJ0_9CAUD</name>
<reference evidence="3 4" key="1">
    <citation type="submission" date="2020-10" db="EMBL/GenBank/DDBJ databases">
        <authorList>
            <person name="Abad L.A."/>
            <person name="Alter J."/>
            <person name="Becerra C.Y."/>
            <person name="Boehle J."/>
            <person name="Bustos B."/>
            <person name="Connatser B.I."/>
            <person name="Cutright B."/>
            <person name="Gavin J."/>
            <person name="Gomez A.P."/>
            <person name="Grabar K."/>
            <person name="Hur E.Y."/>
            <person name="Ioh M.T."/>
            <person name="Joya-Campos L."/>
            <person name="Lauhon H.N."/>
            <person name="Lee S."/>
            <person name="Maranan R.T."/>
            <person name="Park Y.G."/>
            <person name="Priest M."/>
            <person name="Samuels S.O."/>
            <person name="Sarameh Y.J."/>
            <person name="Schreiber J.M."/>
            <person name="Shepard L."/>
            <person name="Sheth K.J."/>
            <person name="Silva C.A."/>
            <person name="Smyers G.M."/>
            <person name="Tam S."/>
            <person name="Tamura C.M."/>
            <person name="Wucher D.E."/>
            <person name="Donachie S.P."/>
            <person name="Reed F.A."/>
            <person name="Palecanda S."/>
            <person name="Chong R.A."/>
            <person name="Porter M.L."/>
            <person name="Garlena R.A."/>
            <person name="Russell D.A."/>
            <person name="Jacobs-Sera D."/>
            <person name="Hatfull G.F."/>
        </authorList>
    </citation>
    <scope>NUCLEOTIDE SEQUENCE [LARGE SCALE GENOMIC DNA]</scope>
</reference>
<dbReference type="GO" id="GO:0004519">
    <property type="term" value="F:endonuclease activity"/>
    <property type="evidence" value="ECO:0007669"/>
    <property type="project" value="UniProtKB-KW"/>
</dbReference>
<dbReference type="GeneID" id="77923989"/>
<keyword evidence="4" id="KW-1185">Reference proteome</keyword>
<proteinExistence type="predicted"/>
<organism evidence="3 4">
    <name type="scientific">Arthrobacter phage Wollypog</name>
    <dbReference type="NCBI Taxonomy" id="2790985"/>
    <lineage>
        <taxon>Viruses</taxon>
        <taxon>Duplodnaviria</taxon>
        <taxon>Heunggongvirae</taxon>
        <taxon>Uroviricota</taxon>
        <taxon>Caudoviricetes</taxon>
        <taxon>Wollypogvirus</taxon>
        <taxon>Wollypogvirus wollypog</taxon>
    </lineage>
</organism>
<keyword evidence="3" id="KW-0255">Endonuclease</keyword>
<sequence length="176" mass="20335">MRRSPSEEWREIPGFPGYFASNTGKVRGRRGWILRPRDMVGGYLRVNLYKGRTMHSVKISVAVCLAFHGPAPSDGQRWLVAHENDIKTDDRPENLYWATYQRNGMDAVRNSRIPVGEGAWCGSKLTWEDVREIRRLCEEGVKHAEIGDRYEIDKTYVSAIWRNKNWKRENDPANAG</sequence>
<dbReference type="EMBL" id="MW055913">
    <property type="protein sequence ID" value="QPX62610.1"/>
    <property type="molecule type" value="Genomic_DNA"/>
</dbReference>
<dbReference type="GO" id="GO:0016788">
    <property type="term" value="F:hydrolase activity, acting on ester bonds"/>
    <property type="evidence" value="ECO:0007669"/>
    <property type="project" value="InterPro"/>
</dbReference>
<evidence type="ECO:0000313" key="3">
    <source>
        <dbReference type="EMBL" id="QPX62610.1"/>
    </source>
</evidence>
<feature type="domain" description="HNH nuclease" evidence="2">
    <location>
        <begin position="61"/>
        <end position="105"/>
    </location>
</feature>
<evidence type="ECO:0000259" key="2">
    <source>
        <dbReference type="Pfam" id="PF13392"/>
    </source>
</evidence>
<protein>
    <submittedName>
        <fullName evidence="3">HNH endonuclease</fullName>
    </submittedName>
</protein>
<dbReference type="Pfam" id="PF13392">
    <property type="entry name" value="HNH_3"/>
    <property type="match status" value="1"/>
</dbReference>
<gene>
    <name evidence="3" type="primary">58</name>
    <name evidence="3" type="ORF">SEA_WOLLYPOG_58</name>
</gene>
<dbReference type="InterPro" id="IPR003615">
    <property type="entry name" value="HNH_nuc"/>
</dbReference>
<dbReference type="InterPro" id="IPR044925">
    <property type="entry name" value="His-Me_finger_sf"/>
</dbReference>
<feature type="domain" description="NUMOD4" evidence="1">
    <location>
        <begin position="7"/>
        <end position="49"/>
    </location>
</feature>
<evidence type="ECO:0000259" key="1">
    <source>
        <dbReference type="Pfam" id="PF07463"/>
    </source>
</evidence>
<dbReference type="Pfam" id="PF07463">
    <property type="entry name" value="NUMOD4"/>
    <property type="match status" value="1"/>
</dbReference>
<evidence type="ECO:0000313" key="4">
    <source>
        <dbReference type="Proteomes" id="UP000595472"/>
    </source>
</evidence>
<dbReference type="SUPFAM" id="SSF54060">
    <property type="entry name" value="His-Me finger endonucleases"/>
    <property type="match status" value="1"/>
</dbReference>
<keyword evidence="3" id="KW-0378">Hydrolase</keyword>
<accession>A0A7T3KCJ0</accession>
<dbReference type="KEGG" id="vg:77923989"/>
<dbReference type="Proteomes" id="UP000595472">
    <property type="component" value="Segment"/>
</dbReference>
<dbReference type="Gene3D" id="3.90.75.20">
    <property type="match status" value="1"/>
</dbReference>
<dbReference type="RefSeq" id="YP_010648549.1">
    <property type="nucleotide sequence ID" value="NC_070760.1"/>
</dbReference>
<dbReference type="InterPro" id="IPR010902">
    <property type="entry name" value="NUMOD4"/>
</dbReference>
<keyword evidence="3" id="KW-0540">Nuclease</keyword>